<evidence type="ECO:0000313" key="2">
    <source>
        <dbReference type="Proteomes" id="UP001202328"/>
    </source>
</evidence>
<dbReference type="AlphaFoldDB" id="A0AAD4SDS8"/>
<accession>A0AAD4SDS8</accession>
<evidence type="ECO:0000313" key="1">
    <source>
        <dbReference type="EMBL" id="KAI3898600.1"/>
    </source>
</evidence>
<sequence>MEGSCFILKSQHHIGSTAFFGASALDAVIIRKEEGNPKVVAAFVDILKTKRRFMRSTCSKKRLLASQ</sequence>
<proteinExistence type="predicted"/>
<reference evidence="1" key="1">
    <citation type="submission" date="2022-04" db="EMBL/GenBank/DDBJ databases">
        <title>A functionally conserved STORR gene fusion in Papaver species that diverged 16.8 million years ago.</title>
        <authorList>
            <person name="Catania T."/>
        </authorList>
    </citation>
    <scope>NUCLEOTIDE SEQUENCE</scope>
    <source>
        <strain evidence="1">S-188037</strain>
    </source>
</reference>
<organism evidence="1 2">
    <name type="scientific">Papaver atlanticum</name>
    <dbReference type="NCBI Taxonomy" id="357466"/>
    <lineage>
        <taxon>Eukaryota</taxon>
        <taxon>Viridiplantae</taxon>
        <taxon>Streptophyta</taxon>
        <taxon>Embryophyta</taxon>
        <taxon>Tracheophyta</taxon>
        <taxon>Spermatophyta</taxon>
        <taxon>Magnoliopsida</taxon>
        <taxon>Ranunculales</taxon>
        <taxon>Papaveraceae</taxon>
        <taxon>Papaveroideae</taxon>
        <taxon>Papaver</taxon>
    </lineage>
</organism>
<dbReference type="EMBL" id="JAJJMB010011819">
    <property type="protein sequence ID" value="KAI3898600.1"/>
    <property type="molecule type" value="Genomic_DNA"/>
</dbReference>
<name>A0AAD4SDS8_9MAGN</name>
<gene>
    <name evidence="1" type="ORF">MKW98_000713</name>
</gene>
<protein>
    <submittedName>
        <fullName evidence="1">Uncharacterized protein</fullName>
    </submittedName>
</protein>
<keyword evidence="2" id="KW-1185">Reference proteome</keyword>
<comment type="caution">
    <text evidence="1">The sequence shown here is derived from an EMBL/GenBank/DDBJ whole genome shotgun (WGS) entry which is preliminary data.</text>
</comment>
<dbReference type="Proteomes" id="UP001202328">
    <property type="component" value="Unassembled WGS sequence"/>
</dbReference>